<dbReference type="EC" id="1.14.13.59" evidence="4"/>
<keyword evidence="8" id="KW-0521">NADP</keyword>
<dbReference type="RefSeq" id="WP_073593706.1">
    <property type="nucleotide sequence ID" value="NZ_MRCE01000010.1"/>
</dbReference>
<comment type="caution">
    <text evidence="15">The sequence shown here is derived from an EMBL/GenBank/DDBJ whole genome shotgun (WGS) entry which is preliminary data.</text>
</comment>
<evidence type="ECO:0000313" key="15">
    <source>
        <dbReference type="EMBL" id="OKH37865.1"/>
    </source>
</evidence>
<evidence type="ECO:0000256" key="3">
    <source>
        <dbReference type="ARBA" id="ARBA00007588"/>
    </source>
</evidence>
<protein>
    <recommendedName>
        <fullName evidence="5">L-lysine N6-monooxygenase MbtG</fullName>
        <ecNumber evidence="4">1.14.13.59</ecNumber>
    </recommendedName>
    <alternativeName>
        <fullName evidence="13">Lysine 6-N-hydroxylase</fullName>
    </alternativeName>
    <alternativeName>
        <fullName evidence="12">Lysine N6-hydroxylase</fullName>
    </alternativeName>
    <alternativeName>
        <fullName evidence="10">Lysine-N-oxygenase</fullName>
    </alternativeName>
    <alternativeName>
        <fullName evidence="11">Mycobactin synthase protein G</fullName>
    </alternativeName>
</protein>
<comment type="similarity">
    <text evidence="3">Belongs to the lysine N(6)-hydroxylase/L-ornithine N(5)-oxygenase family.</text>
</comment>
<keyword evidence="6" id="KW-0285">Flavoprotein</keyword>
<dbReference type="SUPFAM" id="SSF51905">
    <property type="entry name" value="FAD/NAD(P)-binding domain"/>
    <property type="match status" value="1"/>
</dbReference>
<comment type="cofactor">
    <cofactor evidence="1">
        <name>FAD</name>
        <dbReference type="ChEBI" id="CHEBI:57692"/>
    </cofactor>
</comment>
<evidence type="ECO:0000256" key="2">
    <source>
        <dbReference type="ARBA" id="ARBA00004924"/>
    </source>
</evidence>
<gene>
    <name evidence="15" type="ORF">NIES2119_11990</name>
</gene>
<dbReference type="Pfam" id="PF13434">
    <property type="entry name" value="Lys_Orn_oxgnase"/>
    <property type="match status" value="1"/>
</dbReference>
<accession>A0A1U7IL17</accession>
<evidence type="ECO:0000256" key="7">
    <source>
        <dbReference type="ARBA" id="ARBA00022827"/>
    </source>
</evidence>
<reference evidence="15 16" key="1">
    <citation type="submission" date="2016-11" db="EMBL/GenBank/DDBJ databases">
        <title>Draft Genome Sequences of Nine Cyanobacterial Strains from Diverse Habitats.</title>
        <authorList>
            <person name="Zhu T."/>
            <person name="Hou S."/>
            <person name="Lu X."/>
            <person name="Hess W.R."/>
        </authorList>
    </citation>
    <scope>NUCLEOTIDE SEQUENCE [LARGE SCALE GENOMIC DNA]</scope>
    <source>
        <strain evidence="15 16">IAM M-71</strain>
    </source>
</reference>
<evidence type="ECO:0000256" key="1">
    <source>
        <dbReference type="ARBA" id="ARBA00001974"/>
    </source>
</evidence>
<evidence type="ECO:0000256" key="11">
    <source>
        <dbReference type="ARBA" id="ARBA00031158"/>
    </source>
</evidence>
<name>A0A1U7IL17_9CYAN</name>
<evidence type="ECO:0000256" key="14">
    <source>
        <dbReference type="ARBA" id="ARBA00048407"/>
    </source>
</evidence>
<dbReference type="STRING" id="454136.NIES2119_11990"/>
<evidence type="ECO:0000256" key="12">
    <source>
        <dbReference type="ARBA" id="ARBA00032493"/>
    </source>
</evidence>
<evidence type="ECO:0000256" key="10">
    <source>
        <dbReference type="ARBA" id="ARBA00029939"/>
    </source>
</evidence>
<evidence type="ECO:0000256" key="5">
    <source>
        <dbReference type="ARBA" id="ARBA00016406"/>
    </source>
</evidence>
<dbReference type="Gene3D" id="3.50.50.60">
    <property type="entry name" value="FAD/NAD(P)-binding domain"/>
    <property type="match status" value="1"/>
</dbReference>
<keyword evidence="15" id="KW-0503">Monooxygenase</keyword>
<evidence type="ECO:0000256" key="9">
    <source>
        <dbReference type="ARBA" id="ARBA00023002"/>
    </source>
</evidence>
<comment type="pathway">
    <text evidence="2">Siderophore biosynthesis.</text>
</comment>
<comment type="catalytic activity">
    <reaction evidence="14">
        <text>L-lysine + NADPH + O2 = N(6)-hydroxy-L-lysine + NADP(+) + H2O</text>
        <dbReference type="Rhea" id="RHEA:23228"/>
        <dbReference type="ChEBI" id="CHEBI:15377"/>
        <dbReference type="ChEBI" id="CHEBI:15379"/>
        <dbReference type="ChEBI" id="CHEBI:32551"/>
        <dbReference type="ChEBI" id="CHEBI:57783"/>
        <dbReference type="ChEBI" id="CHEBI:57820"/>
        <dbReference type="ChEBI" id="CHEBI:58349"/>
        <dbReference type="EC" id="1.14.13.59"/>
    </reaction>
</comment>
<keyword evidence="9" id="KW-0560">Oxidoreductase</keyword>
<dbReference type="EMBL" id="MRCE01000010">
    <property type="protein sequence ID" value="OKH37865.1"/>
    <property type="molecule type" value="Genomic_DNA"/>
</dbReference>
<evidence type="ECO:0000256" key="13">
    <source>
        <dbReference type="ARBA" id="ARBA00032738"/>
    </source>
</evidence>
<keyword evidence="7" id="KW-0274">FAD</keyword>
<evidence type="ECO:0000256" key="4">
    <source>
        <dbReference type="ARBA" id="ARBA00013076"/>
    </source>
</evidence>
<dbReference type="OrthoDB" id="7527071at2"/>
<sequence length="441" mass="50477">MAKDIYDILGVGIGPFNLGLAALLEPISGIKALFLEQKPEFIWHSGLLIEGSTIQVSFLADLVTMVNPSNRFSYLNYLQEQSRLYHFYILERFQIPRREYNHYCQWVANQLESCQFGQRVEAIYWQKTSEGSYFEVQVREVASQEIKTYLARHLVLGVGSVPKVPDCFKNALPTENIFHSAEFLHKRDRPRASKSVTVLGSGQSAAEVFYELLAEQETYGYELHWHTRSSSFLPMEYTKLALEHFSPDYIRYFYHLSAEMRSQILQQQTFFYKGISHETITKIYDLLYERTIAGKKPPIQLLPLLEAKEITPISTPNGTRYQIGYRHQQQGERINHETDCIILATGYNHAIPACISGLKNLIEWDDSGHYKVNLDYRLHLTKTIPNQIFVQNGELHTHGIGAPDLGLGAYRNAVIINTLTGKTIYPVNHSNVFQKFGVAAS</sequence>
<dbReference type="PANTHER" id="PTHR42802:SF1">
    <property type="entry name" value="L-ORNITHINE N(5)-MONOOXYGENASE"/>
    <property type="match status" value="1"/>
</dbReference>
<proteinExistence type="inferred from homology"/>
<dbReference type="InterPro" id="IPR036188">
    <property type="entry name" value="FAD/NAD-bd_sf"/>
</dbReference>
<dbReference type="Proteomes" id="UP000185860">
    <property type="component" value="Unassembled WGS sequence"/>
</dbReference>
<organism evidence="15 16">
    <name type="scientific">[Phormidium ambiguum] IAM M-71</name>
    <dbReference type="NCBI Taxonomy" id="454136"/>
    <lineage>
        <taxon>Bacteria</taxon>
        <taxon>Bacillati</taxon>
        <taxon>Cyanobacteriota</taxon>
        <taxon>Cyanophyceae</taxon>
        <taxon>Oscillatoriophycideae</taxon>
        <taxon>Aerosakkonematales</taxon>
        <taxon>Aerosakkonemataceae</taxon>
        <taxon>Floridanema</taxon>
    </lineage>
</organism>
<dbReference type="InterPro" id="IPR025700">
    <property type="entry name" value="Lys/Orn_oxygenase"/>
</dbReference>
<dbReference type="PANTHER" id="PTHR42802">
    <property type="entry name" value="MONOOXYGENASE"/>
    <property type="match status" value="1"/>
</dbReference>
<dbReference type="AlphaFoldDB" id="A0A1U7IL17"/>
<evidence type="ECO:0000313" key="16">
    <source>
        <dbReference type="Proteomes" id="UP000185860"/>
    </source>
</evidence>
<evidence type="ECO:0000256" key="8">
    <source>
        <dbReference type="ARBA" id="ARBA00022857"/>
    </source>
</evidence>
<evidence type="ECO:0000256" key="6">
    <source>
        <dbReference type="ARBA" id="ARBA00022630"/>
    </source>
</evidence>
<dbReference type="GO" id="GO:0047091">
    <property type="term" value="F:L-lysine 6-monooxygenase (NADPH) activity"/>
    <property type="evidence" value="ECO:0007669"/>
    <property type="project" value="UniProtKB-EC"/>
</dbReference>